<keyword evidence="2" id="KW-1185">Reference proteome</keyword>
<reference evidence="1 2" key="1">
    <citation type="journal article" date="2023" name="Elife">
        <title>Identification of key yeast species and microbe-microbe interactions impacting larval growth of Drosophila in the wild.</title>
        <authorList>
            <person name="Mure A."/>
            <person name="Sugiura Y."/>
            <person name="Maeda R."/>
            <person name="Honda K."/>
            <person name="Sakurai N."/>
            <person name="Takahashi Y."/>
            <person name="Watada M."/>
            <person name="Katoh T."/>
            <person name="Gotoh A."/>
            <person name="Gotoh Y."/>
            <person name="Taniguchi I."/>
            <person name="Nakamura K."/>
            <person name="Hayashi T."/>
            <person name="Katayama T."/>
            <person name="Uemura T."/>
            <person name="Hattori Y."/>
        </authorList>
    </citation>
    <scope>NUCLEOTIDE SEQUENCE [LARGE SCALE GENOMIC DNA]</scope>
    <source>
        <strain evidence="1 2">KH-74</strain>
    </source>
</reference>
<dbReference type="GO" id="GO:0003743">
    <property type="term" value="F:translation initiation factor activity"/>
    <property type="evidence" value="ECO:0007669"/>
    <property type="project" value="InterPro"/>
</dbReference>
<sequence length="324" mass="37589">MFRRGGILTYRAFRRHTSTGDTRKELYMRCLNREFDSVLSTVRQIPDEQLDYNFLHIYLERSCQWGHMASVDYLWHRYVLDSKVLVVRPHLLVKMGNLALSSNKLFVTQQIYRYFEELYGKNVYDDEAALRWKYELLRIKVESFARGTLESTTFREKWKVLLEDMDQVLPTSTVLSVRDFPYLREALKYALATGSMDVPALDEMLFTETKISIRNSSTLPLLLNLALAQGHFSPPAKVDLFKRFFSSHPQLPYDDSLCVLARQFRSDGYSLAQILDFVTTLHPEGKITTSPVARRLLTSGLSDSEYSYKLQEHPELLPADPTTS</sequence>
<name>A0AAV5RZM3_MAUHU</name>
<dbReference type="Pfam" id="PF05476">
    <property type="entry name" value="PET122"/>
    <property type="match status" value="1"/>
</dbReference>
<evidence type="ECO:0000313" key="2">
    <source>
        <dbReference type="Proteomes" id="UP001377567"/>
    </source>
</evidence>
<dbReference type="EMBL" id="BTGD01000006">
    <property type="protein sequence ID" value="GMM56053.1"/>
    <property type="molecule type" value="Genomic_DNA"/>
</dbReference>
<dbReference type="AlphaFoldDB" id="A0AAV5RZM3"/>
<protein>
    <submittedName>
        <fullName evidence="1">Pet122 protein</fullName>
    </submittedName>
</protein>
<comment type="caution">
    <text evidence="1">The sequence shown here is derived from an EMBL/GenBank/DDBJ whole genome shotgun (WGS) entry which is preliminary data.</text>
</comment>
<accession>A0AAV5RZM3</accession>
<proteinExistence type="predicted"/>
<evidence type="ECO:0000313" key="1">
    <source>
        <dbReference type="EMBL" id="GMM56053.1"/>
    </source>
</evidence>
<dbReference type="GO" id="GO:0070131">
    <property type="term" value="P:positive regulation of mitochondrial translation"/>
    <property type="evidence" value="ECO:0007669"/>
    <property type="project" value="InterPro"/>
</dbReference>
<dbReference type="GO" id="GO:0005743">
    <property type="term" value="C:mitochondrial inner membrane"/>
    <property type="evidence" value="ECO:0007669"/>
    <property type="project" value="InterPro"/>
</dbReference>
<gene>
    <name evidence="1" type="ORF">DAKH74_026690</name>
</gene>
<dbReference type="InterPro" id="IPR008732">
    <property type="entry name" value="Pet122"/>
</dbReference>
<organism evidence="1 2">
    <name type="scientific">Maudiozyma humilis</name>
    <name type="common">Sour dough yeast</name>
    <name type="synonym">Kazachstania humilis</name>
    <dbReference type="NCBI Taxonomy" id="51915"/>
    <lineage>
        <taxon>Eukaryota</taxon>
        <taxon>Fungi</taxon>
        <taxon>Dikarya</taxon>
        <taxon>Ascomycota</taxon>
        <taxon>Saccharomycotina</taxon>
        <taxon>Saccharomycetes</taxon>
        <taxon>Saccharomycetales</taxon>
        <taxon>Saccharomycetaceae</taxon>
        <taxon>Maudiozyma</taxon>
    </lineage>
</organism>
<dbReference type="Proteomes" id="UP001377567">
    <property type="component" value="Unassembled WGS sequence"/>
</dbReference>